<organism evidence="10 11">
    <name type="scientific">Hartmannibacter diazotrophicus</name>
    <dbReference type="NCBI Taxonomy" id="1482074"/>
    <lineage>
        <taxon>Bacteria</taxon>
        <taxon>Pseudomonadati</taxon>
        <taxon>Pseudomonadota</taxon>
        <taxon>Alphaproteobacteria</taxon>
        <taxon>Hyphomicrobiales</taxon>
        <taxon>Pleomorphomonadaceae</taxon>
        <taxon>Hartmannibacter</taxon>
    </lineage>
</organism>
<keyword evidence="3 9" id="KW-0732">Signal</keyword>
<evidence type="ECO:0000313" key="10">
    <source>
        <dbReference type="EMBL" id="SON54139.1"/>
    </source>
</evidence>
<evidence type="ECO:0000256" key="5">
    <source>
        <dbReference type="ARBA" id="ARBA00022801"/>
    </source>
</evidence>
<sequence>MTMRRTSLLPGAHGFDAILTAARKGLAAACLLLAAAVLSGVPSPAHADDTPAKQLFGARKDPAPLAPQAIGSYARGCLAGAAALPINGPGWQVMRLSRNRNWGHPSLVAYLERLASKMGKAGWQGLLIGDMSQPRGGPMISGHASHQIGLDADIWVQPMPGHLMSASEREKTSAISVLDKTGRAVDRRKFTPQLEAMIKTAAKDPAVARIFVNRAIKRAMCDDAGKDRSWLGKLRPWYGHDDHIHVRIDCPKGSPGCKEQAAPPPGDGCGKELDWWFTDGPFKKPDKPAKKPKPVTLKDLPPACATVLTAQ</sequence>
<keyword evidence="1" id="KW-0645">Protease</keyword>
<dbReference type="InterPro" id="IPR009045">
    <property type="entry name" value="Zn_M74/Hedgehog-like"/>
</dbReference>
<evidence type="ECO:0000313" key="11">
    <source>
        <dbReference type="Proteomes" id="UP000223606"/>
    </source>
</evidence>
<dbReference type="GO" id="GO:0046872">
    <property type="term" value="F:metal ion binding"/>
    <property type="evidence" value="ECO:0007669"/>
    <property type="project" value="UniProtKB-KW"/>
</dbReference>
<dbReference type="GO" id="GO:0004252">
    <property type="term" value="F:serine-type endopeptidase activity"/>
    <property type="evidence" value="ECO:0007669"/>
    <property type="project" value="InterPro"/>
</dbReference>
<evidence type="ECO:0000256" key="4">
    <source>
        <dbReference type="ARBA" id="ARBA00022764"/>
    </source>
</evidence>
<dbReference type="GO" id="GO:0030288">
    <property type="term" value="C:outer membrane-bounded periplasmic space"/>
    <property type="evidence" value="ECO:0007669"/>
    <property type="project" value="InterPro"/>
</dbReference>
<keyword evidence="8" id="KW-1015">Disulfide bond</keyword>
<proteinExistence type="predicted"/>
<dbReference type="GO" id="GO:0008237">
    <property type="term" value="F:metallopeptidase activity"/>
    <property type="evidence" value="ECO:0007669"/>
    <property type="project" value="UniProtKB-KW"/>
</dbReference>
<dbReference type="Gene3D" id="3.30.1380.10">
    <property type="match status" value="1"/>
</dbReference>
<dbReference type="InterPro" id="IPR005073">
    <property type="entry name" value="Peptidase_M74"/>
</dbReference>
<dbReference type="EMBL" id="LT960614">
    <property type="protein sequence ID" value="SON54139.1"/>
    <property type="molecule type" value="Genomic_DNA"/>
</dbReference>
<keyword evidence="6" id="KW-0862">Zinc</keyword>
<evidence type="ECO:0000256" key="3">
    <source>
        <dbReference type="ARBA" id="ARBA00022729"/>
    </source>
</evidence>
<accession>A0A2C9D1U2</accession>
<feature type="disulfide bond" evidence="8">
    <location>
        <begin position="250"/>
        <end position="257"/>
    </location>
</feature>
<dbReference type="PIRSF" id="PIRSF018455">
    <property type="entry name" value="MepA"/>
    <property type="match status" value="1"/>
</dbReference>
<evidence type="ECO:0000256" key="8">
    <source>
        <dbReference type="PIRSR" id="PIRSR018455-2"/>
    </source>
</evidence>
<reference evidence="11" key="1">
    <citation type="submission" date="2017-09" db="EMBL/GenBank/DDBJ databases">
        <title>Genome sequence of Nannocystis excedens DSM 71.</title>
        <authorList>
            <person name="Blom J."/>
        </authorList>
    </citation>
    <scope>NUCLEOTIDE SEQUENCE [LARGE SCALE GENOMIC DNA]</scope>
    <source>
        <strain evidence="11">type strain: E19</strain>
    </source>
</reference>
<feature type="disulfide bond" evidence="8">
    <location>
        <begin position="221"/>
        <end position="269"/>
    </location>
</feature>
<keyword evidence="4" id="KW-0574">Periplasm</keyword>
<evidence type="ECO:0000256" key="9">
    <source>
        <dbReference type="SAM" id="SignalP"/>
    </source>
</evidence>
<feature type="signal peptide" evidence="9">
    <location>
        <begin position="1"/>
        <end position="47"/>
    </location>
</feature>
<evidence type="ECO:0000256" key="7">
    <source>
        <dbReference type="ARBA" id="ARBA00023049"/>
    </source>
</evidence>
<feature type="chain" id="PRO_5013220166" evidence="9">
    <location>
        <begin position="48"/>
        <end position="311"/>
    </location>
</feature>
<dbReference type="AlphaFoldDB" id="A0A2C9D1U2"/>
<keyword evidence="5 10" id="KW-0378">Hydrolase</keyword>
<evidence type="ECO:0000256" key="1">
    <source>
        <dbReference type="ARBA" id="ARBA00022670"/>
    </source>
</evidence>
<evidence type="ECO:0000256" key="2">
    <source>
        <dbReference type="ARBA" id="ARBA00022723"/>
    </source>
</evidence>
<gene>
    <name evidence="10" type="primary">mepA_1</name>
    <name evidence="10" type="ORF">HDIA_0598</name>
</gene>
<evidence type="ECO:0000256" key="6">
    <source>
        <dbReference type="ARBA" id="ARBA00022833"/>
    </source>
</evidence>
<dbReference type="KEGG" id="hdi:HDIA_0598"/>
<name>A0A2C9D1U2_9HYPH</name>
<protein>
    <submittedName>
        <fullName evidence="10">Penicillin-insensitive murein endopeptidase</fullName>
        <ecNumber evidence="10">3.4.24.-</ecNumber>
    </submittedName>
</protein>
<keyword evidence="2" id="KW-0479">Metal-binding</keyword>
<dbReference type="GO" id="GO:0006508">
    <property type="term" value="P:proteolysis"/>
    <property type="evidence" value="ECO:0007669"/>
    <property type="project" value="UniProtKB-KW"/>
</dbReference>
<feature type="disulfide bond" evidence="8">
    <location>
        <begin position="77"/>
        <end position="304"/>
    </location>
</feature>
<keyword evidence="7" id="KW-0482">Metalloprotease</keyword>
<dbReference type="NCBIfam" id="NF006947">
    <property type="entry name" value="PRK09429.1"/>
    <property type="match status" value="1"/>
</dbReference>
<dbReference type="EC" id="3.4.24.-" evidence="10"/>
<keyword evidence="11" id="KW-1185">Reference proteome</keyword>
<dbReference type="SUPFAM" id="SSF55166">
    <property type="entry name" value="Hedgehog/DD-peptidase"/>
    <property type="match status" value="1"/>
</dbReference>
<dbReference type="Proteomes" id="UP000223606">
    <property type="component" value="Chromosome 1"/>
</dbReference>
<dbReference type="Pfam" id="PF03411">
    <property type="entry name" value="Peptidase_M74"/>
    <property type="match status" value="1"/>
</dbReference>